<dbReference type="STRING" id="391625.PPSIR1_25146"/>
<dbReference type="AlphaFoldDB" id="A6GDX7"/>
<name>A6GDX7_9BACT</name>
<organism evidence="7 8">
    <name type="scientific">Plesiocystis pacifica SIR-1</name>
    <dbReference type="NCBI Taxonomy" id="391625"/>
    <lineage>
        <taxon>Bacteria</taxon>
        <taxon>Pseudomonadati</taxon>
        <taxon>Myxococcota</taxon>
        <taxon>Polyangia</taxon>
        <taxon>Nannocystales</taxon>
        <taxon>Nannocystaceae</taxon>
        <taxon>Plesiocystis</taxon>
    </lineage>
</organism>
<evidence type="ECO:0000256" key="2">
    <source>
        <dbReference type="ARBA" id="ARBA00022723"/>
    </source>
</evidence>
<sequence length="130" mass="13275">MSRATAALAILTTASIAAIIALLASSTACNSGGGMDPKVEAKKIWVDRCVTCHGDQGKGDGPTSAALLVKPRSFGDPGWQSSVTNERIATVIVKGGTSVGLSDVMAPNADLASKPEVVEALVRIIRSQAK</sequence>
<gene>
    <name evidence="7" type="ORF">PPSIR1_25146</name>
</gene>
<dbReference type="EMBL" id="ABCS01000077">
    <property type="protein sequence ID" value="EDM75926.1"/>
    <property type="molecule type" value="Genomic_DNA"/>
</dbReference>
<feature type="signal peptide" evidence="5">
    <location>
        <begin position="1"/>
        <end position="30"/>
    </location>
</feature>
<dbReference type="GO" id="GO:0046872">
    <property type="term" value="F:metal ion binding"/>
    <property type="evidence" value="ECO:0007669"/>
    <property type="project" value="UniProtKB-KW"/>
</dbReference>
<evidence type="ECO:0000256" key="5">
    <source>
        <dbReference type="SAM" id="SignalP"/>
    </source>
</evidence>
<comment type="caution">
    <text evidence="7">The sequence shown here is derived from an EMBL/GenBank/DDBJ whole genome shotgun (WGS) entry which is preliminary data.</text>
</comment>
<evidence type="ECO:0000256" key="1">
    <source>
        <dbReference type="ARBA" id="ARBA00022617"/>
    </source>
</evidence>
<dbReference type="InterPro" id="IPR036909">
    <property type="entry name" value="Cyt_c-like_dom_sf"/>
</dbReference>
<dbReference type="InterPro" id="IPR009056">
    <property type="entry name" value="Cyt_c-like_dom"/>
</dbReference>
<dbReference type="Proteomes" id="UP000005801">
    <property type="component" value="Unassembled WGS sequence"/>
</dbReference>
<dbReference type="Gene3D" id="1.10.760.10">
    <property type="entry name" value="Cytochrome c-like domain"/>
    <property type="match status" value="1"/>
</dbReference>
<keyword evidence="1 4" id="KW-0349">Heme</keyword>
<feature type="domain" description="Cytochrome c" evidence="6">
    <location>
        <begin position="36"/>
        <end position="129"/>
    </location>
</feature>
<accession>A6GDX7</accession>
<evidence type="ECO:0000256" key="4">
    <source>
        <dbReference type="PROSITE-ProRule" id="PRU00433"/>
    </source>
</evidence>
<keyword evidence="5" id="KW-0732">Signal</keyword>
<evidence type="ECO:0000256" key="3">
    <source>
        <dbReference type="ARBA" id="ARBA00023004"/>
    </source>
</evidence>
<dbReference type="PROSITE" id="PS51007">
    <property type="entry name" value="CYTC"/>
    <property type="match status" value="1"/>
</dbReference>
<dbReference type="GO" id="GO:0020037">
    <property type="term" value="F:heme binding"/>
    <property type="evidence" value="ECO:0007669"/>
    <property type="project" value="InterPro"/>
</dbReference>
<dbReference type="Pfam" id="PF00034">
    <property type="entry name" value="Cytochrom_C"/>
    <property type="match status" value="1"/>
</dbReference>
<evidence type="ECO:0000259" key="6">
    <source>
        <dbReference type="PROSITE" id="PS51007"/>
    </source>
</evidence>
<keyword evidence="3 4" id="KW-0408">Iron</keyword>
<evidence type="ECO:0000313" key="8">
    <source>
        <dbReference type="Proteomes" id="UP000005801"/>
    </source>
</evidence>
<dbReference type="PROSITE" id="PS51257">
    <property type="entry name" value="PROKAR_LIPOPROTEIN"/>
    <property type="match status" value="1"/>
</dbReference>
<keyword evidence="2 4" id="KW-0479">Metal-binding</keyword>
<protein>
    <recommendedName>
        <fullName evidence="6">Cytochrome c domain-containing protein</fullName>
    </recommendedName>
</protein>
<feature type="chain" id="PRO_5002697707" description="Cytochrome c domain-containing protein" evidence="5">
    <location>
        <begin position="31"/>
        <end position="130"/>
    </location>
</feature>
<dbReference type="GO" id="GO:0009055">
    <property type="term" value="F:electron transfer activity"/>
    <property type="evidence" value="ECO:0007669"/>
    <property type="project" value="InterPro"/>
</dbReference>
<dbReference type="RefSeq" id="WP_006974917.1">
    <property type="nucleotide sequence ID" value="NZ_ABCS01000077.1"/>
</dbReference>
<proteinExistence type="predicted"/>
<evidence type="ECO:0000313" key="7">
    <source>
        <dbReference type="EMBL" id="EDM75926.1"/>
    </source>
</evidence>
<dbReference type="eggNOG" id="COG2010">
    <property type="taxonomic scope" value="Bacteria"/>
</dbReference>
<keyword evidence="8" id="KW-1185">Reference proteome</keyword>
<dbReference type="SUPFAM" id="SSF46626">
    <property type="entry name" value="Cytochrome c"/>
    <property type="match status" value="1"/>
</dbReference>
<reference evidence="7 8" key="1">
    <citation type="submission" date="2007-06" db="EMBL/GenBank/DDBJ databases">
        <authorList>
            <person name="Shimkets L."/>
            <person name="Ferriera S."/>
            <person name="Johnson J."/>
            <person name="Kravitz S."/>
            <person name="Beeson K."/>
            <person name="Sutton G."/>
            <person name="Rogers Y.-H."/>
            <person name="Friedman R."/>
            <person name="Frazier M."/>
            <person name="Venter J.C."/>
        </authorList>
    </citation>
    <scope>NUCLEOTIDE SEQUENCE [LARGE SCALE GENOMIC DNA]</scope>
    <source>
        <strain evidence="7 8">SIR-1</strain>
    </source>
</reference>